<dbReference type="Pfam" id="PF00501">
    <property type="entry name" value="AMP-binding"/>
    <property type="match status" value="1"/>
</dbReference>
<sequence>MEFHVADLFEAVVDKIPSRGAIVLGNKRLTFSDLDKEANKAAHMLESIGIKKGQHIGIYAYNCIEWIGVMIGAYKIGAVPININYRYVEEELAYLIENADIEAIVYQSEFSALLLKIKERTPKLKKYVHLGALNKEVSLLNSQSYKDLIYDCSEERSFAKRSGNDLYVLYTGGTTGLPKGVMWRQEDVIMTLGGGIDHLSGEKFLSPEAMSKKCLSEPITALALAPLMHGAAQWQTFNSFFSGWKLILNDQRSFNAKYIWELISKEKVQNLTITGDAMGRPLADALPYVKNEGLNIDSLIVLSSTAAIFSPTIKDEFLKYIPDLMIIDGVGSSETGSTGMNIYQKDQKKKNFGGPAFSRPKHTIILDSKTLKPLKEDNTETIGYLARTGNTPIGYYKDPKKSSETFREIDKVRYSIPGDQAKYNSKGEIILLGRGSVSINSGGEKIFPEEVEAALKSHPKVFDCLVVGISDKKWGERVTAVIQSRDGREINLKELKNYCKTYIASYKFPKEMRYVKGIKRSPSGKPD</sequence>
<dbReference type="Gene3D" id="3.40.50.12780">
    <property type="entry name" value="N-terminal domain of ligase-like"/>
    <property type="match status" value="1"/>
</dbReference>
<dbReference type="InterPro" id="IPR050237">
    <property type="entry name" value="ATP-dep_AMP-bd_enzyme"/>
</dbReference>
<evidence type="ECO:0008006" key="4">
    <source>
        <dbReference type="Google" id="ProtNLM"/>
    </source>
</evidence>
<feature type="non-terminal residue" evidence="3">
    <location>
        <position position="527"/>
    </location>
</feature>
<protein>
    <recommendedName>
        <fullName evidence="4">AMP-dependent synthetase/ligase domain-containing protein</fullName>
    </recommendedName>
</protein>
<dbReference type="Gene3D" id="3.30.300.30">
    <property type="match status" value="1"/>
</dbReference>
<proteinExistence type="predicted"/>
<evidence type="ECO:0000259" key="2">
    <source>
        <dbReference type="Pfam" id="PF13193"/>
    </source>
</evidence>
<dbReference type="SUPFAM" id="SSF56801">
    <property type="entry name" value="Acetyl-CoA synthetase-like"/>
    <property type="match status" value="1"/>
</dbReference>
<dbReference type="PANTHER" id="PTHR43767:SF10">
    <property type="entry name" value="SURFACTIN SYNTHASE SUBUNIT 1"/>
    <property type="match status" value="1"/>
</dbReference>
<dbReference type="InterPro" id="IPR000873">
    <property type="entry name" value="AMP-dep_synth/lig_dom"/>
</dbReference>
<accession>A0A381VRN2</accession>
<evidence type="ECO:0000259" key="1">
    <source>
        <dbReference type="Pfam" id="PF00501"/>
    </source>
</evidence>
<dbReference type="PANTHER" id="PTHR43767">
    <property type="entry name" value="LONG-CHAIN-FATTY-ACID--COA LIGASE"/>
    <property type="match status" value="1"/>
</dbReference>
<dbReference type="InterPro" id="IPR045851">
    <property type="entry name" value="AMP-bd_C_sf"/>
</dbReference>
<reference evidence="3" key="1">
    <citation type="submission" date="2018-05" db="EMBL/GenBank/DDBJ databases">
        <authorList>
            <person name="Lanie J.A."/>
            <person name="Ng W.-L."/>
            <person name="Kazmierczak K.M."/>
            <person name="Andrzejewski T.M."/>
            <person name="Davidsen T.M."/>
            <person name="Wayne K.J."/>
            <person name="Tettelin H."/>
            <person name="Glass J.I."/>
            <person name="Rusch D."/>
            <person name="Podicherti R."/>
            <person name="Tsui H.-C.T."/>
            <person name="Winkler M.E."/>
        </authorList>
    </citation>
    <scope>NUCLEOTIDE SEQUENCE</scope>
</reference>
<organism evidence="3">
    <name type="scientific">marine metagenome</name>
    <dbReference type="NCBI Taxonomy" id="408172"/>
    <lineage>
        <taxon>unclassified sequences</taxon>
        <taxon>metagenomes</taxon>
        <taxon>ecological metagenomes</taxon>
    </lineage>
</organism>
<dbReference type="InterPro" id="IPR020845">
    <property type="entry name" value="AMP-binding_CS"/>
</dbReference>
<gene>
    <name evidence="3" type="ORF">METZ01_LOCUS95768</name>
</gene>
<feature type="domain" description="AMP-binding enzyme C-terminal" evidence="2">
    <location>
        <begin position="450"/>
        <end position="525"/>
    </location>
</feature>
<dbReference type="InterPro" id="IPR025110">
    <property type="entry name" value="AMP-bd_C"/>
</dbReference>
<dbReference type="EMBL" id="UINC01009573">
    <property type="protein sequence ID" value="SVA42914.1"/>
    <property type="molecule type" value="Genomic_DNA"/>
</dbReference>
<dbReference type="GO" id="GO:0016877">
    <property type="term" value="F:ligase activity, forming carbon-sulfur bonds"/>
    <property type="evidence" value="ECO:0007669"/>
    <property type="project" value="UniProtKB-ARBA"/>
</dbReference>
<feature type="domain" description="AMP-dependent synthetase/ligase" evidence="1">
    <location>
        <begin position="9"/>
        <end position="386"/>
    </location>
</feature>
<dbReference type="InterPro" id="IPR042099">
    <property type="entry name" value="ANL_N_sf"/>
</dbReference>
<name>A0A381VRN2_9ZZZZ</name>
<dbReference type="NCBIfam" id="NF005863">
    <property type="entry name" value="PRK07798.1"/>
    <property type="match status" value="1"/>
</dbReference>
<evidence type="ECO:0000313" key="3">
    <source>
        <dbReference type="EMBL" id="SVA42914.1"/>
    </source>
</evidence>
<dbReference type="AlphaFoldDB" id="A0A381VRN2"/>
<dbReference type="Pfam" id="PF13193">
    <property type="entry name" value="AMP-binding_C"/>
    <property type="match status" value="1"/>
</dbReference>
<dbReference type="PROSITE" id="PS00455">
    <property type="entry name" value="AMP_BINDING"/>
    <property type="match status" value="1"/>
</dbReference>